<evidence type="ECO:0000256" key="8">
    <source>
        <dbReference type="ARBA" id="ARBA00015707"/>
    </source>
</evidence>
<feature type="signal peptide" evidence="17">
    <location>
        <begin position="1"/>
        <end position="38"/>
    </location>
</feature>
<dbReference type="EC" id="3.2.1.25" evidence="7"/>
<dbReference type="InterPro" id="IPR050887">
    <property type="entry name" value="Beta-mannosidase_GH2"/>
</dbReference>
<dbReference type="FunFam" id="2.60.40.10:FF:000650">
    <property type="entry name" value="Mannosidase beta"/>
    <property type="match status" value="1"/>
</dbReference>
<dbReference type="EMBL" id="GEDV01010076">
    <property type="protein sequence ID" value="JAP78481.1"/>
    <property type="molecule type" value="Transcribed_RNA"/>
</dbReference>
<dbReference type="InterPro" id="IPR036156">
    <property type="entry name" value="Beta-gal/glucu_dom_sf"/>
</dbReference>
<evidence type="ECO:0000256" key="1">
    <source>
        <dbReference type="ARBA" id="ARBA00000829"/>
    </source>
</evidence>
<dbReference type="GO" id="GO:0006516">
    <property type="term" value="P:glycoprotein catabolic process"/>
    <property type="evidence" value="ECO:0007669"/>
    <property type="project" value="TreeGrafter"/>
</dbReference>
<evidence type="ECO:0000256" key="16">
    <source>
        <dbReference type="ARBA" id="ARBA00033445"/>
    </source>
</evidence>
<evidence type="ECO:0000256" key="13">
    <source>
        <dbReference type="ARBA" id="ARBA00023228"/>
    </source>
</evidence>
<keyword evidence="9 17" id="KW-0732">Signal</keyword>
<evidence type="ECO:0000259" key="21">
    <source>
        <dbReference type="Pfam" id="PF22666"/>
    </source>
</evidence>
<evidence type="ECO:0000256" key="5">
    <source>
        <dbReference type="ARBA" id="ARBA00007401"/>
    </source>
</evidence>
<evidence type="ECO:0000256" key="14">
    <source>
        <dbReference type="ARBA" id="ARBA00023295"/>
    </source>
</evidence>
<comment type="subcellular location">
    <subcellularLocation>
        <location evidence="3">Lysosome</location>
    </subcellularLocation>
</comment>
<feature type="chain" id="PRO_5007285447" description="Beta-mannosidase" evidence="17">
    <location>
        <begin position="39"/>
        <end position="927"/>
    </location>
</feature>
<feature type="domain" description="Beta-mannosidase-like galactose-binding" evidence="21">
    <location>
        <begin position="48"/>
        <end position="225"/>
    </location>
</feature>
<dbReference type="Pfam" id="PF02836">
    <property type="entry name" value="Glyco_hydro_2_C"/>
    <property type="match status" value="1"/>
</dbReference>
<dbReference type="SUPFAM" id="SSF51445">
    <property type="entry name" value="(Trans)glycosidases"/>
    <property type="match status" value="1"/>
</dbReference>
<dbReference type="Pfam" id="PF22666">
    <property type="entry name" value="Glyco_hydro_2_N2"/>
    <property type="match status" value="1"/>
</dbReference>
<sequence length="927" mass="105346">MTSDSLGRRRRQQAMAPIGHKLAFGVSLLFSCCCVAKAVVTFSLDGQWTAVNTNKSIKISATVPGGIYTDLKRSGVIGEPYYGFNDVRYAWVGYENWTFSRRIDVPDALLNQERLSLVAHGIDTVCRVKLNGVVLFDTDNMYVRYIADVKDILHRRDNIIRVSCESPVLYALRKHEEQVRSSYPVYPLCPPSVQNGQCHVNYIRKMPCSFSWDWGPSFPSTGIWKPIEIQGYNGVIIRDILVAPFLKDRRSKSLKWILNVSVFYDSAMSEPNNGSAWIGLDGTALLSQPVTLKTHTARDARLDFSIGIPDELKIEQWWPSGYGDQKLYNLNVTISVDGQAATKTARFGFRTVEINQEYTGTVIDGTEFQFEINGVPIYAKGSNWIPADIFPERATDEYVRDLLLSTKEANMNMLRVWGGGVYETDYFYDLADELGILIWQDMMFAVSLYPVGADFLQNVATEVQQQVRRLHRHPSIIAWAANNENEQAIASAWWPQTLLRIFQYRKDYRTLYIDTMMPVIQKEDKSRPFLSSSPSNGIMTSNKTWISSNPNSLYNGDMHYYNYLSNAWDPSSFPISRFVSEHGLQSYPSRDTLLPVMPSSMIKYPFPLLMRHRQHQRLGDIYVKHGISDHFKFTGLHLTSWIKNSSKAYDMISYLSQINQAMGMRNAAETLRRWRSFIGPQGQGHNMGFLYWQLNDVWQAPSWASIEYGGRWKMVHYFAKKFFSPIIVVPFIFYSNGNLRVFVVNDKLEPVDGAVLSITQYMWSSFTPVASTTINVTLAAAASTDVYSNRMQYVWKQDVCDPAICFLWFTLTDSHSRSALAPDNFLLLGEPKNLALPPASIYVTKVSGPTSSTSMPGFKVFDVQLQADNIALFVWLNAHSISGHFSDNGFLLKDPRTTVQFYTRQNVTAAELEETLTVNSLKDYSSV</sequence>
<dbReference type="SUPFAM" id="SSF49785">
    <property type="entry name" value="Galactose-binding domain-like"/>
    <property type="match status" value="1"/>
</dbReference>
<dbReference type="FunFam" id="2.60.120.260:FF:000060">
    <property type="entry name" value="Probable beta-mannosidase"/>
    <property type="match status" value="1"/>
</dbReference>
<evidence type="ECO:0000256" key="4">
    <source>
        <dbReference type="ARBA" id="ARBA00004740"/>
    </source>
</evidence>
<evidence type="ECO:0000256" key="7">
    <source>
        <dbReference type="ARBA" id="ARBA00012754"/>
    </source>
</evidence>
<evidence type="ECO:0000256" key="9">
    <source>
        <dbReference type="ARBA" id="ARBA00022729"/>
    </source>
</evidence>
<evidence type="ECO:0000256" key="11">
    <source>
        <dbReference type="ARBA" id="ARBA00023157"/>
    </source>
</evidence>
<dbReference type="Gene3D" id="3.20.20.80">
    <property type="entry name" value="Glycosidases"/>
    <property type="match status" value="1"/>
</dbReference>
<evidence type="ECO:0000256" key="15">
    <source>
        <dbReference type="ARBA" id="ARBA00032581"/>
    </source>
</evidence>
<evidence type="ECO:0000256" key="10">
    <source>
        <dbReference type="ARBA" id="ARBA00022801"/>
    </source>
</evidence>
<keyword evidence="11" id="KW-1015">Disulfide bond</keyword>
<evidence type="ECO:0000259" key="19">
    <source>
        <dbReference type="Pfam" id="PF17753"/>
    </source>
</evidence>
<keyword evidence="12" id="KW-0325">Glycoprotein</keyword>
<keyword evidence="14" id="KW-0326">Glycosidase</keyword>
<comment type="catalytic activity">
    <reaction evidence="1">
        <text>Hydrolysis of terminal, non-reducing beta-D-mannose residues in beta-D-mannosides.</text>
        <dbReference type="EC" id="3.2.1.25"/>
    </reaction>
</comment>
<organism evidence="22">
    <name type="scientific">Rhipicephalus appendiculatus</name>
    <name type="common">Brown ear tick</name>
    <dbReference type="NCBI Taxonomy" id="34631"/>
    <lineage>
        <taxon>Eukaryota</taxon>
        <taxon>Metazoa</taxon>
        <taxon>Ecdysozoa</taxon>
        <taxon>Arthropoda</taxon>
        <taxon>Chelicerata</taxon>
        <taxon>Arachnida</taxon>
        <taxon>Acari</taxon>
        <taxon>Parasitiformes</taxon>
        <taxon>Ixodida</taxon>
        <taxon>Ixodoidea</taxon>
        <taxon>Ixodidae</taxon>
        <taxon>Rhipicephalinae</taxon>
        <taxon>Rhipicephalus</taxon>
        <taxon>Rhipicephalus</taxon>
    </lineage>
</organism>
<keyword evidence="10" id="KW-0378">Hydrolase</keyword>
<keyword evidence="13" id="KW-0458">Lysosome</keyword>
<comment type="subunit">
    <text evidence="6">Monomer.</text>
</comment>
<dbReference type="Gene3D" id="2.60.120.260">
    <property type="entry name" value="Galactose-binding domain-like"/>
    <property type="match status" value="1"/>
</dbReference>
<dbReference type="PANTHER" id="PTHR43730">
    <property type="entry name" value="BETA-MANNOSIDASE"/>
    <property type="match status" value="1"/>
</dbReference>
<comment type="similarity">
    <text evidence="5">Belongs to the glycosyl hydrolase 2 family.</text>
</comment>
<feature type="domain" description="Beta-mannosidase Ig-fold" evidence="19">
    <location>
        <begin position="859"/>
        <end position="923"/>
    </location>
</feature>
<protein>
    <recommendedName>
        <fullName evidence="8">Beta-mannosidase</fullName>
        <ecNumber evidence="7">3.2.1.25</ecNumber>
    </recommendedName>
    <alternativeName>
        <fullName evidence="15">Lysosomal beta A mannosidase</fullName>
    </alternativeName>
    <alternativeName>
        <fullName evidence="16">Mannanase</fullName>
    </alternativeName>
</protein>
<feature type="domain" description="Mannosidase Ig/CBM-like" evidence="20">
    <location>
        <begin position="737"/>
        <end position="832"/>
    </location>
</feature>
<dbReference type="GO" id="GO:0005764">
    <property type="term" value="C:lysosome"/>
    <property type="evidence" value="ECO:0007669"/>
    <property type="project" value="UniProtKB-SubCell"/>
</dbReference>
<name>A0A131YKP5_RHIAP</name>
<dbReference type="InterPro" id="IPR041625">
    <property type="entry name" value="Beta-mannosidase_Ig"/>
</dbReference>
<dbReference type="AlphaFoldDB" id="A0A131YKP5"/>
<evidence type="ECO:0000256" key="2">
    <source>
        <dbReference type="ARBA" id="ARBA00003150"/>
    </source>
</evidence>
<dbReference type="InterPro" id="IPR017853">
    <property type="entry name" value="GH"/>
</dbReference>
<dbReference type="SUPFAM" id="SSF49303">
    <property type="entry name" value="beta-Galactosidase/glucuronidase domain"/>
    <property type="match status" value="2"/>
</dbReference>
<evidence type="ECO:0000256" key="12">
    <source>
        <dbReference type="ARBA" id="ARBA00023180"/>
    </source>
</evidence>
<dbReference type="Pfam" id="PF17753">
    <property type="entry name" value="Ig_mannosidase"/>
    <property type="match status" value="1"/>
</dbReference>
<evidence type="ECO:0000256" key="17">
    <source>
        <dbReference type="SAM" id="SignalP"/>
    </source>
</evidence>
<proteinExistence type="inferred from homology"/>
<evidence type="ECO:0000259" key="20">
    <source>
        <dbReference type="Pfam" id="PF17786"/>
    </source>
</evidence>
<feature type="domain" description="Glycoside hydrolase family 2 catalytic" evidence="18">
    <location>
        <begin position="369"/>
        <end position="529"/>
    </location>
</feature>
<dbReference type="InterPro" id="IPR041447">
    <property type="entry name" value="Mannosidase_ig"/>
</dbReference>
<dbReference type="InterPro" id="IPR013783">
    <property type="entry name" value="Ig-like_fold"/>
</dbReference>
<dbReference type="PANTHER" id="PTHR43730:SF1">
    <property type="entry name" value="BETA-MANNOSIDASE"/>
    <property type="match status" value="1"/>
</dbReference>
<dbReference type="InterPro" id="IPR008979">
    <property type="entry name" value="Galactose-bd-like_sf"/>
</dbReference>
<dbReference type="InterPro" id="IPR006103">
    <property type="entry name" value="Glyco_hydro_2_cat"/>
</dbReference>
<comment type="function">
    <text evidence="2">Exoglycosidase that cleaves the single beta-linked mannose residue from the non-reducing end of all N-linked glycoprotein oligosaccharides.</text>
</comment>
<dbReference type="Gene3D" id="2.60.40.10">
    <property type="entry name" value="Immunoglobulins"/>
    <property type="match status" value="3"/>
</dbReference>
<dbReference type="GO" id="GO:0004567">
    <property type="term" value="F:beta-mannosidase activity"/>
    <property type="evidence" value="ECO:0007669"/>
    <property type="project" value="UniProtKB-EC"/>
</dbReference>
<evidence type="ECO:0000256" key="6">
    <source>
        <dbReference type="ARBA" id="ARBA00011245"/>
    </source>
</evidence>
<comment type="pathway">
    <text evidence="4">Glycan metabolism; N-glycan degradation.</text>
</comment>
<dbReference type="GO" id="GO:0005975">
    <property type="term" value="P:carbohydrate metabolic process"/>
    <property type="evidence" value="ECO:0007669"/>
    <property type="project" value="InterPro"/>
</dbReference>
<dbReference type="InterPro" id="IPR054593">
    <property type="entry name" value="Beta-mannosidase-like_N2"/>
</dbReference>
<dbReference type="FunFam" id="3.20.20.80:FF:000050">
    <property type="entry name" value="Beta-mannosidase B"/>
    <property type="match status" value="1"/>
</dbReference>
<accession>A0A131YKP5</accession>
<evidence type="ECO:0000256" key="3">
    <source>
        <dbReference type="ARBA" id="ARBA00004371"/>
    </source>
</evidence>
<reference evidence="22" key="1">
    <citation type="journal article" date="2016" name="Ticks Tick Borne Dis.">
        <title>De novo assembly and annotation of the salivary gland transcriptome of Rhipicephalus appendiculatus male and female ticks during blood feeding.</title>
        <authorList>
            <person name="de Castro M.H."/>
            <person name="de Klerk D."/>
            <person name="Pienaar R."/>
            <person name="Latif A.A."/>
            <person name="Rees D.J."/>
            <person name="Mans B.J."/>
        </authorList>
    </citation>
    <scope>NUCLEOTIDE SEQUENCE</scope>
    <source>
        <tissue evidence="22">Salivary glands</tissue>
    </source>
</reference>
<evidence type="ECO:0000259" key="18">
    <source>
        <dbReference type="Pfam" id="PF02836"/>
    </source>
</evidence>
<evidence type="ECO:0000313" key="22">
    <source>
        <dbReference type="EMBL" id="JAP78481.1"/>
    </source>
</evidence>
<dbReference type="Pfam" id="PF17786">
    <property type="entry name" value="Mannosidase_ig"/>
    <property type="match status" value="1"/>
</dbReference>